<dbReference type="Proteomes" id="UP000019763">
    <property type="component" value="Unassembled WGS sequence"/>
</dbReference>
<dbReference type="Pfam" id="PF00155">
    <property type="entry name" value="Aminotran_1_2"/>
    <property type="match status" value="1"/>
</dbReference>
<dbReference type="GO" id="GO:0042853">
    <property type="term" value="P:L-alanine catabolic process"/>
    <property type="evidence" value="ECO:0007669"/>
    <property type="project" value="UniProtKB-UniPathway"/>
</dbReference>
<evidence type="ECO:0000259" key="7">
    <source>
        <dbReference type="Pfam" id="PF00155"/>
    </source>
</evidence>
<dbReference type="PANTHER" id="PTHR11751:SF29">
    <property type="entry name" value="ALANINE TRANSAMINASE"/>
    <property type="match status" value="1"/>
</dbReference>
<dbReference type="GeneID" id="22914293"/>
<comment type="similarity">
    <text evidence="6">Belongs to the class-I pyridoxal-phosphate-dependent aminotransferase family. Alanine aminotransferase subfamily.</text>
</comment>
<dbReference type="RefSeq" id="XP_011131872.1">
    <property type="nucleotide sequence ID" value="XM_011133570.1"/>
</dbReference>
<comment type="caution">
    <text evidence="8">The sequence shown here is derived from an EMBL/GenBank/DDBJ whole genome shotgun (WGS) entry which is preliminary data.</text>
</comment>
<dbReference type="InterPro" id="IPR015421">
    <property type="entry name" value="PyrdxlP-dep_Trfase_major"/>
</dbReference>
<keyword evidence="4 8" id="KW-0808">Transferase</keyword>
<dbReference type="OrthoDB" id="1732682at2759"/>
<protein>
    <submittedName>
        <fullName evidence="8">Alanine aminotransferase</fullName>
        <ecNumber evidence="8">2.6.1.2</ecNumber>
    </submittedName>
</protein>
<dbReference type="GO" id="GO:0004021">
    <property type="term" value="F:L-alanine:2-oxoglutarate aminotransferase activity"/>
    <property type="evidence" value="ECO:0007669"/>
    <property type="project" value="UniProtKB-EC"/>
</dbReference>
<dbReference type="OMA" id="TEARTHC"/>
<gene>
    <name evidence="8" type="ORF">GNI_121900</name>
</gene>
<proteinExistence type="inferred from homology"/>
<evidence type="ECO:0000256" key="5">
    <source>
        <dbReference type="ARBA" id="ARBA00022898"/>
    </source>
</evidence>
<dbReference type="GO" id="GO:0030170">
    <property type="term" value="F:pyridoxal phosphate binding"/>
    <property type="evidence" value="ECO:0007669"/>
    <property type="project" value="InterPro"/>
</dbReference>
<keyword evidence="9" id="KW-1185">Reference proteome</keyword>
<evidence type="ECO:0000313" key="9">
    <source>
        <dbReference type="Proteomes" id="UP000019763"/>
    </source>
</evidence>
<dbReference type="SUPFAM" id="SSF53383">
    <property type="entry name" value="PLP-dependent transferases"/>
    <property type="match status" value="1"/>
</dbReference>
<keyword evidence="5" id="KW-0663">Pyridoxal phosphate</keyword>
<dbReference type="Gene3D" id="3.40.640.10">
    <property type="entry name" value="Type I PLP-dependent aspartate aminotransferase-like (Major domain)"/>
    <property type="match status" value="1"/>
</dbReference>
<comment type="subunit">
    <text evidence="2">Homodimer.</text>
</comment>
<evidence type="ECO:0000256" key="4">
    <source>
        <dbReference type="ARBA" id="ARBA00022679"/>
    </source>
</evidence>
<dbReference type="eggNOG" id="KOG0258">
    <property type="taxonomic scope" value="Eukaryota"/>
</dbReference>
<dbReference type="InterPro" id="IPR015424">
    <property type="entry name" value="PyrdxlP-dep_Trfase"/>
</dbReference>
<feature type="domain" description="Aminotransferase class I/classII large" evidence="7">
    <location>
        <begin position="9"/>
        <end position="86"/>
    </location>
</feature>
<comment type="cofactor">
    <cofactor evidence="1">
        <name>pyridoxal 5'-phosphate</name>
        <dbReference type="ChEBI" id="CHEBI:597326"/>
    </cofactor>
</comment>
<evidence type="ECO:0000256" key="6">
    <source>
        <dbReference type="ARBA" id="ARBA00025785"/>
    </source>
</evidence>
<feature type="non-terminal residue" evidence="8">
    <location>
        <position position="86"/>
    </location>
</feature>
<evidence type="ECO:0000256" key="1">
    <source>
        <dbReference type="ARBA" id="ARBA00001933"/>
    </source>
</evidence>
<sequence>MTRLNGHTEYYHLDEDNGWRCTVQAIDDAYCKARDKGKNVKAIVVIAPGNPAPTVLTEQDVLSILCYAQRRNLAVIADEVYQENVY</sequence>
<evidence type="ECO:0000256" key="3">
    <source>
        <dbReference type="ARBA" id="ARBA00022576"/>
    </source>
</evidence>
<evidence type="ECO:0000256" key="2">
    <source>
        <dbReference type="ARBA" id="ARBA00011738"/>
    </source>
</evidence>
<dbReference type="PANTHER" id="PTHR11751">
    <property type="entry name" value="ALANINE AMINOTRANSFERASE"/>
    <property type="match status" value="1"/>
</dbReference>
<dbReference type="InterPro" id="IPR004839">
    <property type="entry name" value="Aminotransferase_I/II_large"/>
</dbReference>
<name>A0A023B2E5_GRENI</name>
<dbReference type="InterPro" id="IPR045088">
    <property type="entry name" value="ALAT1/2-like"/>
</dbReference>
<evidence type="ECO:0000313" key="8">
    <source>
        <dbReference type="EMBL" id="EZG53405.1"/>
    </source>
</evidence>
<reference evidence="8" key="1">
    <citation type="submission" date="2013-12" db="EMBL/GenBank/DDBJ databases">
        <authorList>
            <person name="Omoto C.K."/>
            <person name="Sibley D."/>
            <person name="Venepally P."/>
            <person name="Hadjithomas M."/>
            <person name="Karamycheva S."/>
            <person name="Brunk B."/>
            <person name="Roos D."/>
            <person name="Caler E."/>
            <person name="Lorenzi H."/>
        </authorList>
    </citation>
    <scope>NUCLEOTIDE SEQUENCE</scope>
</reference>
<accession>A0A023B2E5</accession>
<dbReference type="EMBL" id="AFNH02000909">
    <property type="protein sequence ID" value="EZG53405.1"/>
    <property type="molecule type" value="Genomic_DNA"/>
</dbReference>
<organism evidence="8 9">
    <name type="scientific">Gregarina niphandrodes</name>
    <name type="common">Septate eugregarine</name>
    <dbReference type="NCBI Taxonomy" id="110365"/>
    <lineage>
        <taxon>Eukaryota</taxon>
        <taxon>Sar</taxon>
        <taxon>Alveolata</taxon>
        <taxon>Apicomplexa</taxon>
        <taxon>Conoidasida</taxon>
        <taxon>Gregarinasina</taxon>
        <taxon>Eugregarinorida</taxon>
        <taxon>Gregarinidae</taxon>
        <taxon>Gregarina</taxon>
    </lineage>
</organism>
<dbReference type="EC" id="2.6.1.2" evidence="8"/>
<keyword evidence="3 8" id="KW-0032">Aminotransferase</keyword>
<dbReference type="AlphaFoldDB" id="A0A023B2E5"/>
<dbReference type="UniPathway" id="UPA00528">
    <property type="reaction ID" value="UER00586"/>
</dbReference>
<dbReference type="VEuPathDB" id="CryptoDB:GNI_121900"/>